<dbReference type="PANTHER" id="PTHR34448:SF3">
    <property type="entry name" value="AMINOPEPTIDASE AMPS"/>
    <property type="match status" value="1"/>
</dbReference>
<protein>
    <submittedName>
        <fullName evidence="10">Aminopeptidase</fullName>
    </submittedName>
</protein>
<evidence type="ECO:0000313" key="10">
    <source>
        <dbReference type="EMBL" id="AZI44993.1"/>
    </source>
</evidence>
<accession>A0A3G8YJ50</accession>
<keyword evidence="8" id="KW-0378">Hydrolase</keyword>
<gene>
    <name evidence="10" type="ORF">EHF33_19020</name>
</gene>
<keyword evidence="7" id="KW-0479">Metal-binding</keyword>
<dbReference type="Gene3D" id="3.40.1830.10">
    <property type="entry name" value="Thermophilic metalloprotease (M29)"/>
    <property type="match status" value="1"/>
</dbReference>
<evidence type="ECO:0000256" key="8">
    <source>
        <dbReference type="ARBA" id="ARBA00022801"/>
    </source>
</evidence>
<dbReference type="AlphaFoldDB" id="A0A3G8YJ50"/>
<dbReference type="KEGG" id="dph:EHF33_19020"/>
<dbReference type="OrthoDB" id="9803993at2"/>
<comment type="similarity">
    <text evidence="4">Belongs to the peptidase M29 family.</text>
</comment>
<evidence type="ECO:0000313" key="11">
    <source>
        <dbReference type="Proteomes" id="UP000276417"/>
    </source>
</evidence>
<dbReference type="PANTHER" id="PTHR34448">
    <property type="entry name" value="AMINOPEPTIDASE"/>
    <property type="match status" value="1"/>
</dbReference>
<evidence type="ECO:0000256" key="3">
    <source>
        <dbReference type="ARBA" id="ARBA00001947"/>
    </source>
</evidence>
<evidence type="ECO:0000256" key="9">
    <source>
        <dbReference type="ARBA" id="ARBA00023049"/>
    </source>
</evidence>
<organism evidence="10 11">
    <name type="scientific">Deinococcus psychrotolerans</name>
    <dbReference type="NCBI Taxonomy" id="2489213"/>
    <lineage>
        <taxon>Bacteria</taxon>
        <taxon>Thermotogati</taxon>
        <taxon>Deinococcota</taxon>
        <taxon>Deinococci</taxon>
        <taxon>Deinococcales</taxon>
        <taxon>Deinococcaceae</taxon>
        <taxon>Deinococcus</taxon>
    </lineage>
</organism>
<evidence type="ECO:0000256" key="5">
    <source>
        <dbReference type="ARBA" id="ARBA00022438"/>
    </source>
</evidence>
<evidence type="ECO:0000256" key="4">
    <source>
        <dbReference type="ARBA" id="ARBA00008236"/>
    </source>
</evidence>
<dbReference type="GO" id="GO:0006508">
    <property type="term" value="P:proteolysis"/>
    <property type="evidence" value="ECO:0007669"/>
    <property type="project" value="UniProtKB-KW"/>
</dbReference>
<evidence type="ECO:0000256" key="1">
    <source>
        <dbReference type="ARBA" id="ARBA00001941"/>
    </source>
</evidence>
<dbReference type="GO" id="GO:0008237">
    <property type="term" value="F:metallopeptidase activity"/>
    <property type="evidence" value="ECO:0007669"/>
    <property type="project" value="UniProtKB-KW"/>
</dbReference>
<keyword evidence="6" id="KW-0645">Protease</keyword>
<comment type="cofactor">
    <cofactor evidence="3">
        <name>Zn(2+)</name>
        <dbReference type="ChEBI" id="CHEBI:29105"/>
    </cofactor>
</comment>
<evidence type="ECO:0000256" key="7">
    <source>
        <dbReference type="ARBA" id="ARBA00022723"/>
    </source>
</evidence>
<dbReference type="EMBL" id="CP034186">
    <property type="protein sequence ID" value="AZI44993.1"/>
    <property type="molecule type" value="Genomic_DNA"/>
</dbReference>
<reference evidence="10 11" key="1">
    <citation type="submission" date="2018-11" db="EMBL/GenBank/DDBJ databases">
        <title>Deinococcus shelandsis sp. nov., isolated from South Shetland Islands soil of Antarctica.</title>
        <authorList>
            <person name="Tian J."/>
        </authorList>
    </citation>
    <scope>NUCLEOTIDE SEQUENCE [LARGE SCALE GENOMIC DNA]</scope>
    <source>
        <strain evidence="10 11">S14-83T</strain>
        <plasmid evidence="10 11">unnamed2</plasmid>
    </source>
</reference>
<keyword evidence="11" id="KW-1185">Reference proteome</keyword>
<proteinExistence type="inferred from homology"/>
<dbReference type="InterPro" id="IPR000787">
    <property type="entry name" value="Peptidase_M29"/>
</dbReference>
<dbReference type="GO" id="GO:0004177">
    <property type="term" value="F:aminopeptidase activity"/>
    <property type="evidence" value="ECO:0007669"/>
    <property type="project" value="UniProtKB-KW"/>
</dbReference>
<dbReference type="GO" id="GO:0046872">
    <property type="term" value="F:metal ion binding"/>
    <property type="evidence" value="ECO:0007669"/>
    <property type="project" value="UniProtKB-KW"/>
</dbReference>
<evidence type="ECO:0000256" key="6">
    <source>
        <dbReference type="ARBA" id="ARBA00022670"/>
    </source>
</evidence>
<comment type="cofactor">
    <cofactor evidence="1">
        <name>Co(2+)</name>
        <dbReference type="ChEBI" id="CHEBI:48828"/>
    </cofactor>
</comment>
<dbReference type="PRINTS" id="PR00919">
    <property type="entry name" value="THERMOPTASE"/>
</dbReference>
<dbReference type="InterPro" id="IPR052170">
    <property type="entry name" value="M29_Exopeptidase"/>
</dbReference>
<sequence length="408" mass="44182">MSNQAFYERYARLAVQMAVPIQAGQRLLIVSPPEVYELAQMIAEAAYQAGAAAAEVLYEDATVQELRIRSASADQLTVFPAWMAAALTEHAQAAQPILTLHAAHLQSGPGGLGNRVALAAAARNAALEEYGMRRSRVQFNWSVMAVATPAWARHLYPEASPEVALENLWATLSRLLRLDQPDPSAAWQEHAQRLTQRCAALDQLEIESLHFSGPGTDLEIGLPTGHQWFGPSVSSALGITGIPNMPTEEVSTLPHRLQTNGHVQMTRPLIINGQRIDDLELSFEGGRLSHWRSSSAGETLEHLLATDEGALRLGEVALVSEESLVAREHKVFYSTLIDENASCHLALGRAYPVTLKGGGDLSAAEFEAAGGNHSRVHLDFMVGSPELQVTARTRGGGEVVIMRSGKWV</sequence>
<keyword evidence="9" id="KW-0482">Metalloprotease</keyword>
<dbReference type="Proteomes" id="UP000276417">
    <property type="component" value="Plasmid unnamed2"/>
</dbReference>
<evidence type="ECO:0000256" key="2">
    <source>
        <dbReference type="ARBA" id="ARBA00001946"/>
    </source>
</evidence>
<dbReference type="InterPro" id="IPR035097">
    <property type="entry name" value="M29_N-terminal"/>
</dbReference>
<dbReference type="RefSeq" id="WP_124875168.1">
    <property type="nucleotide sequence ID" value="NZ_CP034186.1"/>
</dbReference>
<geneLocation type="plasmid" evidence="10 11">
    <name>unnamed2</name>
</geneLocation>
<comment type="cofactor">
    <cofactor evidence="2">
        <name>Mg(2+)</name>
        <dbReference type="ChEBI" id="CHEBI:18420"/>
    </cofactor>
</comment>
<name>A0A3G8YJ50_9DEIO</name>
<keyword evidence="10" id="KW-0614">Plasmid</keyword>
<keyword evidence="5 10" id="KW-0031">Aminopeptidase</keyword>
<dbReference type="Pfam" id="PF02073">
    <property type="entry name" value="Peptidase_M29"/>
    <property type="match status" value="1"/>
</dbReference>
<dbReference type="SUPFAM" id="SSF144052">
    <property type="entry name" value="Thermophilic metalloprotease-like"/>
    <property type="match status" value="1"/>
</dbReference>